<evidence type="ECO:0000256" key="3">
    <source>
        <dbReference type="ARBA" id="ARBA00012891"/>
    </source>
</evidence>
<comment type="catalytic activity">
    <reaction evidence="1">
        <text>ATP-independent breakage of single-stranded DNA, followed by passage and rejoining.</text>
        <dbReference type="EC" id="5.6.2.1"/>
    </reaction>
</comment>
<dbReference type="InterPro" id="IPR000380">
    <property type="entry name" value="Topo_IA"/>
</dbReference>
<dbReference type="Proteomes" id="UP001069802">
    <property type="component" value="Unassembled WGS sequence"/>
</dbReference>
<feature type="region of interest" description="Disordered" evidence="11">
    <location>
        <begin position="1167"/>
        <end position="1186"/>
    </location>
</feature>
<feature type="compositionally biased region" description="Basic and acidic residues" evidence="11">
    <location>
        <begin position="471"/>
        <end position="481"/>
    </location>
</feature>
<comment type="similarity">
    <text evidence="2">Belongs to the type IA topoisomerase family.</text>
</comment>
<dbReference type="SUPFAM" id="SSF56712">
    <property type="entry name" value="Prokaryotic type I DNA topoisomerase"/>
    <property type="match status" value="1"/>
</dbReference>
<feature type="domain" description="Topo IA-type catalytic" evidence="13">
    <location>
        <begin position="143"/>
        <end position="624"/>
    </location>
</feature>
<dbReference type="GO" id="GO:0016853">
    <property type="term" value="F:isomerase activity"/>
    <property type="evidence" value="ECO:0007669"/>
    <property type="project" value="UniProtKB-KW"/>
</dbReference>
<gene>
    <name evidence="14" type="ORF">O4H49_04280</name>
</gene>
<dbReference type="SMART" id="SM00436">
    <property type="entry name" value="TOP1Bc"/>
    <property type="match status" value="1"/>
</dbReference>
<dbReference type="EC" id="5.6.2.1" evidence="3"/>
<dbReference type="Gene3D" id="2.30.30.940">
    <property type="match status" value="1"/>
</dbReference>
<name>A0ABT4LFV7_9PROT</name>
<dbReference type="Gene3D" id="3.40.50.140">
    <property type="match status" value="1"/>
</dbReference>
<feature type="compositionally biased region" description="Basic and acidic residues" evidence="11">
    <location>
        <begin position="1167"/>
        <end position="1182"/>
    </location>
</feature>
<reference evidence="14" key="1">
    <citation type="submission" date="2022-12" db="EMBL/GenBank/DDBJ databases">
        <title>Bacterial isolates from different developmental stages of Nematostella vectensis.</title>
        <authorList>
            <person name="Fraune S."/>
        </authorList>
    </citation>
    <scope>NUCLEOTIDE SEQUENCE</scope>
    <source>
        <strain evidence="14">G21630-S1</strain>
    </source>
</reference>
<evidence type="ECO:0000256" key="2">
    <source>
        <dbReference type="ARBA" id="ARBA00009446"/>
    </source>
</evidence>
<feature type="domain" description="Toprim" evidence="12">
    <location>
        <begin position="2"/>
        <end position="128"/>
    </location>
</feature>
<evidence type="ECO:0000259" key="13">
    <source>
        <dbReference type="PROSITE" id="PS52039"/>
    </source>
</evidence>
<dbReference type="PANTHER" id="PTHR11390:SF21">
    <property type="entry name" value="DNA TOPOISOMERASE 3-ALPHA"/>
    <property type="match status" value="1"/>
</dbReference>
<dbReference type="PROSITE" id="PS52039">
    <property type="entry name" value="TOPO_IA_2"/>
    <property type="match status" value="1"/>
</dbReference>
<feature type="region of interest" description="Disordered" evidence="11">
    <location>
        <begin position="1422"/>
        <end position="1447"/>
    </location>
</feature>
<dbReference type="Pfam" id="PF01751">
    <property type="entry name" value="Toprim"/>
    <property type="match status" value="1"/>
</dbReference>
<dbReference type="SMART" id="SM00493">
    <property type="entry name" value="TOPRIM"/>
    <property type="match status" value="1"/>
</dbReference>
<feature type="region of interest" description="Disordered" evidence="11">
    <location>
        <begin position="1324"/>
        <end position="1374"/>
    </location>
</feature>
<dbReference type="Gene3D" id="1.10.10.2220">
    <property type="match status" value="1"/>
</dbReference>
<dbReference type="Gene3D" id="1.10.290.10">
    <property type="entry name" value="Topoisomerase I, domain 4"/>
    <property type="match status" value="1"/>
</dbReference>
<dbReference type="EMBL" id="JAPWGY010000001">
    <property type="protein sequence ID" value="MCZ4279982.1"/>
    <property type="molecule type" value="Genomic_DNA"/>
</dbReference>
<dbReference type="Gene3D" id="3.40.50.300">
    <property type="entry name" value="P-loop containing nucleotide triphosphate hydrolases"/>
    <property type="match status" value="1"/>
</dbReference>
<dbReference type="InterPro" id="IPR003602">
    <property type="entry name" value="Topo_IA_DNA-bd_dom"/>
</dbReference>
<feature type="compositionally biased region" description="Low complexity" evidence="11">
    <location>
        <begin position="1329"/>
        <end position="1340"/>
    </location>
</feature>
<feature type="compositionally biased region" description="Polar residues" evidence="11">
    <location>
        <begin position="1428"/>
        <end position="1438"/>
    </location>
</feature>
<sequence>MSTIVITEKTSQKRDVQAAIGNDYGRILPAEGHLLSLQEPQQVESSWGRWSFDLLKPDDFYPTCPAPDASPSAKSKLQAIADALKTATRVIIATDCDREGQLIGEEILRHYKFSGKVERAMFTAQDEKTLRHAFAHLEPNEKYFNLGQAAIVRQQADQVYNLSLTRAATVALKQPGQYGAIGIGRVKTPTMAIVCMRELEIRDFTPQDYFHLVATANVTLQLGTEAEPREESGTLDLRHAPKDKILDPDQAEALRAAVEGYQGPIKAEKKIKSTKPPRLLDLPELQKICARRWGWTADKTLNIAQELYDGEGKKIQTYPRAESRYLAENQIEDIGEIIQGLTGLPQYQNIDLSKPEVRKGKSGHFSDAGLKGVSHHAIVPNKNTMDRITTIYPRLTEDEQRMFDLVASSYLAILLPDYIYESTTVAMDVPVTLPNPDGSAGKEKILDFKVTGNIPKEPGWKAVYTDVMEKKDEDASEDGRELPPVQDGDLATLTPVTTDSKKTKAPPRYNEGTLIDAMQNAWRFVEDKELKERLKEAKGIGTPATRASVITGLKVQNFLAQSGKHIIPTEAGLTLYTTLKTAAPELVDPGVTAIWEMHLDDVLEGKQSARKVWDDIGNDTARLINIIKTNAASAPKINTGVAMPKGAGRGKPTDKMKETAKSIAAARGLKLPKGYTSDFETCRDFLDEHLGGKGKTESPEKVRERQIASIEKQLSGGMIRGLGAKAAKQLAESFGPETFTVICEQPEKLEAQAKDLGLSKAKLTLLNDWVNERRRGQELSGFLHSHGVEPGRALRLLQAWPDKTAAEIADLLSADPYCFLRLTRGLPFDMADTLARHLGREANSLPRARAALYHALAQAADYRGKNALLSQLEKRLGLPLDLLTAALQAELDDKQIHLVKDRKRYEEKPAGYEAEELILRDHWQAEQKIGKQLKTLRTGTALWADIEADKAVDWVRDKGKIPLTINQKQTVIGLLAKPDTGKIRLLNGSPNTGKMTVTRAFLRILSAKGFKIALTSTSAGEARALTRDLAKDPALKDLGVTSLVKLLDYNVKTGSFKHTNRKPLDCQLLVITSAALMDRALLLAALDALPEDAGLLLIDDMTRLPAAGSGRVLEELTRQADVPWLALWDLPPELEHNRLSDNQLRLFHGRPPNLKREKPAAEMQQKIAEDKHPHPSRIKDGKPVTLKTGPNAQGSFYLVEAADPADSLRKITEIITNRLPKSFKLDPLRDLQIICLSAVGELGPRKLNLRLQQLLNPPEDGLFVDRFGWRFRVGDKVTVSDNDPERDLLAGDCGIIKDITRDDLPPLTPQSARPVSATAALTAGTSPVTEAATDATSESAQNLENNSRPDTGPQLDAAPRLETGPQLDSGPRLDTGRVTIDFQGKSHDLAFDELDRLSLAYALHAPRSRAQQSTAALIIAPTPAKSGNKGTASATDTPNFPGAPTPEEKQTLYSALTHPRDLAILLAPKSAVDWV</sequence>
<evidence type="ECO:0000256" key="5">
    <source>
        <dbReference type="ARBA" id="ARBA00023125"/>
    </source>
</evidence>
<accession>A0ABT4LFV7</accession>
<evidence type="ECO:0000259" key="12">
    <source>
        <dbReference type="PROSITE" id="PS50880"/>
    </source>
</evidence>
<dbReference type="Gene3D" id="2.70.20.10">
    <property type="entry name" value="Topoisomerase I, domain 3"/>
    <property type="match status" value="1"/>
</dbReference>
<dbReference type="PANTHER" id="PTHR11390">
    <property type="entry name" value="PROKARYOTIC DNA TOPOISOMERASE"/>
    <property type="match status" value="1"/>
</dbReference>
<keyword evidence="6 14" id="KW-0413">Isomerase</keyword>
<dbReference type="InterPro" id="IPR013826">
    <property type="entry name" value="Topo_IA_cen_sub3"/>
</dbReference>
<evidence type="ECO:0000256" key="4">
    <source>
        <dbReference type="ARBA" id="ARBA00023029"/>
    </source>
</evidence>
<dbReference type="SMART" id="SM00437">
    <property type="entry name" value="TOP1Ac"/>
    <property type="match status" value="1"/>
</dbReference>
<dbReference type="PRINTS" id="PR00417">
    <property type="entry name" value="PRTPISMRASEI"/>
</dbReference>
<evidence type="ECO:0000256" key="1">
    <source>
        <dbReference type="ARBA" id="ARBA00000213"/>
    </source>
</evidence>
<dbReference type="InterPro" id="IPR027417">
    <property type="entry name" value="P-loop_NTPase"/>
</dbReference>
<keyword evidence="4" id="KW-0799">Topoisomerase</keyword>
<evidence type="ECO:0000313" key="14">
    <source>
        <dbReference type="EMBL" id="MCZ4279982.1"/>
    </source>
</evidence>
<keyword evidence="15" id="KW-1185">Reference proteome</keyword>
<protein>
    <recommendedName>
        <fullName evidence="3">DNA topoisomerase</fullName>
        <ecNumber evidence="3">5.6.2.1</ecNumber>
    </recommendedName>
    <alternativeName>
        <fullName evidence="10">Omega-protein</fullName>
    </alternativeName>
    <alternativeName>
        <fullName evidence="9">Relaxing enzyme</fullName>
    </alternativeName>
    <alternativeName>
        <fullName evidence="7">Swivelase</fullName>
    </alternativeName>
    <alternativeName>
        <fullName evidence="8">Untwisting enzyme</fullName>
    </alternativeName>
</protein>
<dbReference type="InterPro" id="IPR013825">
    <property type="entry name" value="Topo_IA_cen_sub2"/>
</dbReference>
<evidence type="ECO:0000256" key="11">
    <source>
        <dbReference type="SAM" id="MobiDB-lite"/>
    </source>
</evidence>
<dbReference type="InterPro" id="IPR013824">
    <property type="entry name" value="Topo_IA_cen_sub1"/>
</dbReference>
<evidence type="ECO:0000256" key="8">
    <source>
        <dbReference type="ARBA" id="ARBA00031985"/>
    </source>
</evidence>
<dbReference type="Gene3D" id="1.10.460.10">
    <property type="entry name" value="Topoisomerase I, domain 2"/>
    <property type="match status" value="1"/>
</dbReference>
<dbReference type="Pfam" id="PF14490">
    <property type="entry name" value="HHH_RecD2"/>
    <property type="match status" value="1"/>
</dbReference>
<evidence type="ECO:0000256" key="7">
    <source>
        <dbReference type="ARBA" id="ARBA00030003"/>
    </source>
</evidence>
<dbReference type="InterPro" id="IPR003601">
    <property type="entry name" value="Topo_IA_2"/>
</dbReference>
<proteinExistence type="inferred from homology"/>
<evidence type="ECO:0000313" key="15">
    <source>
        <dbReference type="Proteomes" id="UP001069802"/>
    </source>
</evidence>
<dbReference type="RefSeq" id="WP_269422176.1">
    <property type="nucleotide sequence ID" value="NZ_JAPWGY010000001.1"/>
</dbReference>
<dbReference type="InterPro" id="IPR023405">
    <property type="entry name" value="Topo_IA_core_domain"/>
</dbReference>
<dbReference type="Pfam" id="PF13245">
    <property type="entry name" value="AAA_19"/>
    <property type="match status" value="1"/>
</dbReference>
<dbReference type="Pfam" id="PF01131">
    <property type="entry name" value="Topoisom_bac"/>
    <property type="match status" value="1"/>
</dbReference>
<dbReference type="SUPFAM" id="SSF52540">
    <property type="entry name" value="P-loop containing nucleoside triphosphate hydrolases"/>
    <property type="match status" value="2"/>
</dbReference>
<evidence type="ECO:0000256" key="10">
    <source>
        <dbReference type="ARBA" id="ARBA00032877"/>
    </source>
</evidence>
<evidence type="ECO:0000256" key="6">
    <source>
        <dbReference type="ARBA" id="ARBA00023235"/>
    </source>
</evidence>
<feature type="region of interest" description="Disordered" evidence="11">
    <location>
        <begin position="471"/>
        <end position="509"/>
    </location>
</feature>
<dbReference type="InterPro" id="IPR029493">
    <property type="entry name" value="RecD2-like_HHH"/>
</dbReference>
<dbReference type="InterPro" id="IPR006171">
    <property type="entry name" value="TOPRIM_dom"/>
</dbReference>
<comment type="caution">
    <text evidence="14">The sequence shown here is derived from an EMBL/GenBank/DDBJ whole genome shotgun (WGS) entry which is preliminary data.</text>
</comment>
<organism evidence="14 15">
    <name type="scientific">Kiloniella laminariae</name>
    <dbReference type="NCBI Taxonomy" id="454162"/>
    <lineage>
        <taxon>Bacteria</taxon>
        <taxon>Pseudomonadati</taxon>
        <taxon>Pseudomonadota</taxon>
        <taxon>Alphaproteobacteria</taxon>
        <taxon>Rhodospirillales</taxon>
        <taxon>Kiloniellaceae</taxon>
        <taxon>Kiloniella</taxon>
    </lineage>
</organism>
<dbReference type="InterPro" id="IPR013497">
    <property type="entry name" value="Topo_IA_cen"/>
</dbReference>
<keyword evidence="5" id="KW-0238">DNA-binding</keyword>
<evidence type="ECO:0000256" key="9">
    <source>
        <dbReference type="ARBA" id="ARBA00032235"/>
    </source>
</evidence>
<dbReference type="PROSITE" id="PS50880">
    <property type="entry name" value="TOPRIM"/>
    <property type="match status" value="1"/>
</dbReference>